<proteinExistence type="predicted"/>
<gene>
    <name evidence="1" type="ORF">Cygsa01_00190</name>
</gene>
<reference evidence="1" key="1">
    <citation type="journal article" date="2024" name="J. Gen. Virol.">
        <title>Novel phages of Pseudomonas syringae unveil numerous potential auxiliary metabolic genes.</title>
        <authorList>
            <person name="Feltin C."/>
            <person name="Garneau J.R."/>
            <person name="Morris C.E."/>
            <person name="Berard A."/>
            <person name="Torres-Barcelo C."/>
        </authorList>
    </citation>
    <scope>NUCLEOTIDE SEQUENCE</scope>
</reference>
<evidence type="ECO:0000313" key="1">
    <source>
        <dbReference type="EMBL" id="XAI71236.1"/>
    </source>
</evidence>
<dbReference type="EMBL" id="PP179332">
    <property type="protein sequence ID" value="XAI71236.1"/>
    <property type="molecule type" value="Genomic_DNA"/>
</dbReference>
<organism evidence="1">
    <name type="scientific">Pseudomonas phage Cygsa01</name>
    <dbReference type="NCBI Taxonomy" id="3138529"/>
    <lineage>
        <taxon>Viruses</taxon>
    </lineage>
</organism>
<name>A0AAU6W412_9VIRU</name>
<accession>A0AAU6W412</accession>
<sequence>MSRTLRRKGESQFRSSHYFITDDDLNEDGLVNIWYEKRVNGKTQAEANRVKRALFHADGNPWGTGPGKQYRRQLKAIQKNELRALIAHCHPDQYEDFTVTPHCNDWAWW</sequence>
<protein>
    <submittedName>
        <fullName evidence="1">Uncharacterized protein</fullName>
    </submittedName>
</protein>